<accession>A0A917PTV0</accession>
<dbReference type="InterPro" id="IPR018773">
    <property type="entry name" value="MeTrfase_reg_dom_prd"/>
</dbReference>
<dbReference type="Pfam" id="PF13847">
    <property type="entry name" value="Methyltransf_31"/>
    <property type="match status" value="1"/>
</dbReference>
<dbReference type="InterPro" id="IPR029063">
    <property type="entry name" value="SAM-dependent_MTases_sf"/>
</dbReference>
<dbReference type="AlphaFoldDB" id="A0A917PTV0"/>
<reference evidence="3" key="1">
    <citation type="journal article" date="2014" name="Int. J. Syst. Evol. Microbiol.">
        <title>Complete genome sequence of Corynebacterium casei LMG S-19264T (=DSM 44701T), isolated from a smear-ripened cheese.</title>
        <authorList>
            <consortium name="US DOE Joint Genome Institute (JGI-PGF)"/>
            <person name="Walter F."/>
            <person name="Albersmeier A."/>
            <person name="Kalinowski J."/>
            <person name="Ruckert C."/>
        </authorList>
    </citation>
    <scope>NUCLEOTIDE SEQUENCE</scope>
    <source>
        <strain evidence="3">JCM 30078</strain>
    </source>
</reference>
<feature type="domain" description="Methyltransferase" evidence="2">
    <location>
        <begin position="43"/>
        <end position="154"/>
    </location>
</feature>
<gene>
    <name evidence="3" type="ORF">GCM10009304_15620</name>
</gene>
<evidence type="ECO:0000313" key="4">
    <source>
        <dbReference type="Proteomes" id="UP000635983"/>
    </source>
</evidence>
<sequence length="503" mass="54951">MSLWTDGYLADYPYPHHVQPELSPSWIVSVMGALGQHAPDIAKAFRYCELGCGQGLNSLVLAASNPSGQFLAVDFNSRHIEHGQRQASAAGLTNLEFSQASFSTLADSYDGEGFDFIVLHGVYSWISPDNRSAIRQFIAQHLKPGGVVYLAYMTHPGMSAMIAAQRALWQIAQQSSGDPADRLRAGLSAIRQWQDAGAGYFVDHPDVARRLERADSEDMAFLAHELLCEHWTPFHVGEVITEFAGLGCRLVGSATPLENIDSLSLPGNCIPVLEGLSDTPKREAFKDIARNQSQRRDLYTRNPDAMASDEHRDVLLNSCWVGLPSASTNDTLEFETRIGPIPADPQLFTPLLAALRQSAWSFAELARLPALQGRISGISPALQMLAWAGHVHPLRHGAVDVDRCHALNRIISEGVLCGEHYTHLAAPSLGAGIAADTIEMAAARVLLDHPQLRGRALCETTAALLRRLGWRAVESPGEQLEARLQRFERDTLPVWQQLGVVGA</sequence>
<dbReference type="SUPFAM" id="SSF53335">
    <property type="entry name" value="S-adenosyl-L-methionine-dependent methyltransferases"/>
    <property type="match status" value="1"/>
</dbReference>
<dbReference type="PANTHER" id="PTHR45128">
    <property type="entry name" value="METHYLTRANSFERASE TYPE 11"/>
    <property type="match status" value="1"/>
</dbReference>
<feature type="domain" description="Methyltransferase regulatory" evidence="1">
    <location>
        <begin position="220"/>
        <end position="301"/>
    </location>
</feature>
<organism evidence="3 4">
    <name type="scientific">Pseudomonas matsuisoli</name>
    <dbReference type="NCBI Taxonomy" id="1515666"/>
    <lineage>
        <taxon>Bacteria</taxon>
        <taxon>Pseudomonadati</taxon>
        <taxon>Pseudomonadota</taxon>
        <taxon>Gammaproteobacteria</taxon>
        <taxon>Pseudomonadales</taxon>
        <taxon>Pseudomonadaceae</taxon>
        <taxon>Pseudomonas</taxon>
    </lineage>
</organism>
<evidence type="ECO:0000259" key="2">
    <source>
        <dbReference type="Pfam" id="PF13847"/>
    </source>
</evidence>
<comment type="caution">
    <text evidence="3">The sequence shown here is derived from an EMBL/GenBank/DDBJ whole genome shotgun (WGS) entry which is preliminary data.</text>
</comment>
<evidence type="ECO:0000313" key="3">
    <source>
        <dbReference type="EMBL" id="GGJ90771.1"/>
    </source>
</evidence>
<dbReference type="Pfam" id="PF10119">
    <property type="entry name" value="MethyTransf_Reg"/>
    <property type="match status" value="1"/>
</dbReference>
<dbReference type="EMBL" id="BMPO01000003">
    <property type="protein sequence ID" value="GGJ90771.1"/>
    <property type="molecule type" value="Genomic_DNA"/>
</dbReference>
<protein>
    <recommendedName>
        <fullName evidence="5">Methyltransferase domain-containing protein</fullName>
    </recommendedName>
</protein>
<reference evidence="3" key="2">
    <citation type="submission" date="2020-09" db="EMBL/GenBank/DDBJ databases">
        <authorList>
            <person name="Sun Q."/>
            <person name="Ohkuma M."/>
        </authorList>
    </citation>
    <scope>NUCLEOTIDE SEQUENCE</scope>
    <source>
        <strain evidence="3">JCM 30078</strain>
    </source>
</reference>
<evidence type="ECO:0000259" key="1">
    <source>
        <dbReference type="Pfam" id="PF10119"/>
    </source>
</evidence>
<keyword evidence="4" id="KW-1185">Reference proteome</keyword>
<proteinExistence type="predicted"/>
<dbReference type="Proteomes" id="UP000635983">
    <property type="component" value="Unassembled WGS sequence"/>
</dbReference>
<dbReference type="RefSeq" id="WP_188982614.1">
    <property type="nucleotide sequence ID" value="NZ_BMPO01000003.1"/>
</dbReference>
<name>A0A917PTV0_9PSED</name>
<evidence type="ECO:0008006" key="5">
    <source>
        <dbReference type="Google" id="ProtNLM"/>
    </source>
</evidence>
<dbReference type="Gene3D" id="3.40.50.150">
    <property type="entry name" value="Vaccinia Virus protein VP39"/>
    <property type="match status" value="1"/>
</dbReference>
<dbReference type="CDD" id="cd02440">
    <property type="entry name" value="AdoMet_MTases"/>
    <property type="match status" value="1"/>
</dbReference>
<dbReference type="InterPro" id="IPR025714">
    <property type="entry name" value="Methyltranfer_dom"/>
</dbReference>
<dbReference type="PANTHER" id="PTHR45128:SF1">
    <property type="entry name" value="S-ADENOSYLMETHIONINE-DEPENDENT METHYLTRANSFERASE RV2258C"/>
    <property type="match status" value="1"/>
</dbReference>
<dbReference type="InterPro" id="IPR053173">
    <property type="entry name" value="SAM-binding_MTase"/>
</dbReference>